<proteinExistence type="predicted"/>
<comment type="caution">
    <text evidence="2">The sequence shown here is derived from an EMBL/GenBank/DDBJ whole genome shotgun (WGS) entry which is preliminary data.</text>
</comment>
<reference evidence="2" key="1">
    <citation type="submission" date="2023-06" db="EMBL/GenBank/DDBJ databases">
        <title>Reference genome for the Northern bat (Eptesicus nilssonii), a most northern bat species.</title>
        <authorList>
            <person name="Laine V.N."/>
            <person name="Pulliainen A.T."/>
            <person name="Lilley T.M."/>
        </authorList>
    </citation>
    <scope>NUCLEOTIDE SEQUENCE</scope>
    <source>
        <strain evidence="2">BLF_Eptnil</strain>
        <tissue evidence="2">Kidney</tissue>
    </source>
</reference>
<keyword evidence="3" id="KW-1185">Reference proteome</keyword>
<dbReference type="Pfam" id="PF21530">
    <property type="entry name" value="Pif1_2B_dom"/>
    <property type="match status" value="1"/>
</dbReference>
<dbReference type="InterPro" id="IPR049163">
    <property type="entry name" value="Pif1-like_2B_dom"/>
</dbReference>
<name>A0AA40I161_CNENI</name>
<feature type="non-terminal residue" evidence="2">
    <location>
        <position position="140"/>
    </location>
</feature>
<evidence type="ECO:0000313" key="2">
    <source>
        <dbReference type="EMBL" id="KAK1340686.1"/>
    </source>
</evidence>
<organism evidence="2 3">
    <name type="scientific">Cnephaeus nilssonii</name>
    <name type="common">Northern bat</name>
    <name type="synonym">Eptesicus nilssonii</name>
    <dbReference type="NCBI Taxonomy" id="3371016"/>
    <lineage>
        <taxon>Eukaryota</taxon>
        <taxon>Metazoa</taxon>
        <taxon>Chordata</taxon>
        <taxon>Craniata</taxon>
        <taxon>Vertebrata</taxon>
        <taxon>Euteleostomi</taxon>
        <taxon>Mammalia</taxon>
        <taxon>Eutheria</taxon>
        <taxon>Laurasiatheria</taxon>
        <taxon>Chiroptera</taxon>
        <taxon>Yangochiroptera</taxon>
        <taxon>Vespertilionidae</taxon>
        <taxon>Cnephaeus</taxon>
    </lineage>
</organism>
<dbReference type="PANTHER" id="PTHR10492:SF57">
    <property type="entry name" value="ATP-DEPENDENT DNA HELICASE"/>
    <property type="match status" value="1"/>
</dbReference>
<dbReference type="EMBL" id="JAULJE010000007">
    <property type="protein sequence ID" value="KAK1340686.1"/>
    <property type="molecule type" value="Genomic_DNA"/>
</dbReference>
<accession>A0AA40I161</accession>
<evidence type="ECO:0000313" key="3">
    <source>
        <dbReference type="Proteomes" id="UP001177744"/>
    </source>
</evidence>
<gene>
    <name evidence="2" type="ORF">QTO34_017077</name>
</gene>
<dbReference type="PANTHER" id="PTHR10492">
    <property type="match status" value="1"/>
</dbReference>
<feature type="domain" description="DNA helicase Pif1-like 2B" evidence="1">
    <location>
        <begin position="26"/>
        <end position="68"/>
    </location>
</feature>
<protein>
    <recommendedName>
        <fullName evidence="1">DNA helicase Pif1-like 2B domain-containing protein</fullName>
    </recommendedName>
</protein>
<dbReference type="AlphaFoldDB" id="A0AA40I161"/>
<sequence length="140" mass="15762">MRVELCKSDDSIDSTDDAEKENFPIEFLKSITPSGMPCHKLKLKVCAIIMLLRNLNSKWGLCNDTRFIFKRLRPNINEAEVLTGSAEGEVNSRRAHAGYPGKQRECVHKELRQTAPNGTNATEHQGLHAQTFLKETTLPL</sequence>
<evidence type="ECO:0000259" key="1">
    <source>
        <dbReference type="Pfam" id="PF21530"/>
    </source>
</evidence>
<dbReference type="Proteomes" id="UP001177744">
    <property type="component" value="Unassembled WGS sequence"/>
</dbReference>